<dbReference type="AlphaFoldDB" id="A0A517QII9"/>
<dbReference type="RefSeq" id="WP_145196012.1">
    <property type="nucleotide sequence ID" value="NZ_CP036267.1"/>
</dbReference>
<keyword evidence="2" id="KW-1185">Reference proteome</keyword>
<protein>
    <recommendedName>
        <fullName evidence="3">DUF4375 domain-containing protein</fullName>
    </recommendedName>
</protein>
<gene>
    <name evidence="1" type="ORF">Mal48_06820</name>
</gene>
<proteinExistence type="predicted"/>
<name>A0A517QII9_9PLAN</name>
<dbReference type="OrthoDB" id="9856818at2"/>
<sequence length="151" mass="17581">MEDYLDEFVDSLGNGDDPHDCWQENGFWPSRVDASLEDICVWITAISFNYLENGGLEAYLTFVSGRALPELLIGFKILECEELYKVCEILLRQFGAKYPRKDSVRGKVVVNNLHQIEALETKFLEAMEVDHYSEKVETYAQHYFEQRNRSK</sequence>
<evidence type="ECO:0000313" key="1">
    <source>
        <dbReference type="EMBL" id="QDT31449.1"/>
    </source>
</evidence>
<accession>A0A517QII9</accession>
<evidence type="ECO:0008006" key="3">
    <source>
        <dbReference type="Google" id="ProtNLM"/>
    </source>
</evidence>
<reference evidence="1 2" key="1">
    <citation type="submission" date="2019-02" db="EMBL/GenBank/DDBJ databases">
        <title>Deep-cultivation of Planctomycetes and their phenomic and genomic characterization uncovers novel biology.</title>
        <authorList>
            <person name="Wiegand S."/>
            <person name="Jogler M."/>
            <person name="Boedeker C."/>
            <person name="Pinto D."/>
            <person name="Vollmers J."/>
            <person name="Rivas-Marin E."/>
            <person name="Kohn T."/>
            <person name="Peeters S.H."/>
            <person name="Heuer A."/>
            <person name="Rast P."/>
            <person name="Oberbeckmann S."/>
            <person name="Bunk B."/>
            <person name="Jeske O."/>
            <person name="Meyerdierks A."/>
            <person name="Storesund J.E."/>
            <person name="Kallscheuer N."/>
            <person name="Luecker S."/>
            <person name="Lage O.M."/>
            <person name="Pohl T."/>
            <person name="Merkel B.J."/>
            <person name="Hornburger P."/>
            <person name="Mueller R.-W."/>
            <person name="Bruemmer F."/>
            <person name="Labrenz M."/>
            <person name="Spormann A.M."/>
            <person name="Op den Camp H."/>
            <person name="Overmann J."/>
            <person name="Amann R."/>
            <person name="Jetten M.S.M."/>
            <person name="Mascher T."/>
            <person name="Medema M.H."/>
            <person name="Devos D.P."/>
            <person name="Kaster A.-K."/>
            <person name="Ovreas L."/>
            <person name="Rohde M."/>
            <person name="Galperin M.Y."/>
            <person name="Jogler C."/>
        </authorList>
    </citation>
    <scope>NUCLEOTIDE SEQUENCE [LARGE SCALE GENOMIC DNA]</scope>
    <source>
        <strain evidence="1 2">Mal48</strain>
    </source>
</reference>
<dbReference type="Proteomes" id="UP000315724">
    <property type="component" value="Chromosome"/>
</dbReference>
<organism evidence="1 2">
    <name type="scientific">Thalassoglobus polymorphus</name>
    <dbReference type="NCBI Taxonomy" id="2527994"/>
    <lineage>
        <taxon>Bacteria</taxon>
        <taxon>Pseudomonadati</taxon>
        <taxon>Planctomycetota</taxon>
        <taxon>Planctomycetia</taxon>
        <taxon>Planctomycetales</taxon>
        <taxon>Planctomycetaceae</taxon>
        <taxon>Thalassoglobus</taxon>
    </lineage>
</organism>
<dbReference type="KEGG" id="tpol:Mal48_06820"/>
<evidence type="ECO:0000313" key="2">
    <source>
        <dbReference type="Proteomes" id="UP000315724"/>
    </source>
</evidence>
<dbReference type="EMBL" id="CP036267">
    <property type="protein sequence ID" value="QDT31449.1"/>
    <property type="molecule type" value="Genomic_DNA"/>
</dbReference>